<dbReference type="GO" id="GO:0005524">
    <property type="term" value="F:ATP binding"/>
    <property type="evidence" value="ECO:0007669"/>
    <property type="project" value="UniProtKB-KW"/>
</dbReference>
<dbReference type="GO" id="GO:0002143">
    <property type="term" value="P:tRNA wobble position uridine thiolation"/>
    <property type="evidence" value="ECO:0007669"/>
    <property type="project" value="EnsemblFungi"/>
</dbReference>
<dbReference type="PROSITE" id="PS50206">
    <property type="entry name" value="RHODANESE_3"/>
    <property type="match status" value="1"/>
</dbReference>
<feature type="compositionally biased region" description="Polar residues" evidence="15">
    <location>
        <begin position="1"/>
        <end position="19"/>
    </location>
</feature>
<keyword evidence="7 14" id="KW-0547">Nucleotide-binding</keyword>
<feature type="binding site" evidence="14">
    <location>
        <position position="83"/>
    </location>
    <ligand>
        <name>ATP</name>
        <dbReference type="ChEBI" id="CHEBI:30616"/>
    </ligand>
</feature>
<evidence type="ECO:0000256" key="12">
    <source>
        <dbReference type="ARBA" id="ARBA00023268"/>
    </source>
</evidence>
<dbReference type="EMBL" id="NMPR01000043">
    <property type="protein sequence ID" value="KAA8633062.1"/>
    <property type="molecule type" value="Genomic_DNA"/>
</dbReference>
<dbReference type="HAMAP" id="MF_03049">
    <property type="entry name" value="MOCS3_Uba4"/>
    <property type="match status" value="1"/>
</dbReference>
<dbReference type="CDD" id="cd00757">
    <property type="entry name" value="ThiF_MoeB_HesA_family"/>
    <property type="match status" value="1"/>
</dbReference>
<evidence type="ECO:0000256" key="1">
    <source>
        <dbReference type="ARBA" id="ARBA00004514"/>
    </source>
</evidence>
<keyword evidence="4 14" id="KW-0819">tRNA processing</keyword>
<dbReference type="InterPro" id="IPR036873">
    <property type="entry name" value="Rhodanese-like_dom_sf"/>
</dbReference>
<evidence type="ECO:0000256" key="7">
    <source>
        <dbReference type="ARBA" id="ARBA00022741"/>
    </source>
</evidence>
<dbReference type="EC" id="2.7.7.80" evidence="14"/>
<dbReference type="GO" id="GO:0061604">
    <property type="term" value="F:molybdopterin-synthase sulfurtransferase activity"/>
    <property type="evidence" value="ECO:0007669"/>
    <property type="project" value="UniProtKB-EC"/>
</dbReference>
<dbReference type="FunFam" id="3.40.50.720:FF:000033">
    <property type="entry name" value="Adenylyltransferase and sulfurtransferase MOCS3"/>
    <property type="match status" value="1"/>
</dbReference>
<dbReference type="GO" id="GO:2000220">
    <property type="term" value="P:regulation of pseudohyphal growth"/>
    <property type="evidence" value="ECO:0007669"/>
    <property type="project" value="EnsemblFungi"/>
</dbReference>
<feature type="region of interest" description="Disordered" evidence="15">
    <location>
        <begin position="1"/>
        <end position="26"/>
    </location>
</feature>
<comment type="similarity">
    <text evidence="14">In the N-terminal section; belongs to the HesA/MoeB/ThiF family. UBA4 subfamily.</text>
</comment>
<dbReference type="GO" id="GO:0007114">
    <property type="term" value="P:cell budding"/>
    <property type="evidence" value="ECO:0007669"/>
    <property type="project" value="EnsemblFungi"/>
</dbReference>
<dbReference type="InterPro" id="IPR035985">
    <property type="entry name" value="Ubiquitin-activating_enz"/>
</dbReference>
<dbReference type="CDD" id="cd01526">
    <property type="entry name" value="RHOD_ThiF"/>
    <property type="match status" value="1"/>
</dbReference>
<dbReference type="PANTHER" id="PTHR10953">
    <property type="entry name" value="UBIQUITIN-ACTIVATING ENZYME E1"/>
    <property type="match status" value="1"/>
</dbReference>
<protein>
    <recommendedName>
        <fullName evidence="14">Adenylyltransferase and sulfurtransferase uba4</fullName>
    </recommendedName>
    <alternativeName>
        <fullName evidence="14">Common component for nitrate reductase and xanthine dehydrogenase protein F</fullName>
    </alternativeName>
    <alternativeName>
        <fullName evidence="14">Ubiquitin-like protein activator 4</fullName>
    </alternativeName>
    <domain>
        <recommendedName>
            <fullName evidence="14">Molybdopterin-synthase adenylyltransferase</fullName>
            <ecNumber evidence="14">2.7.7.80</ecNumber>
        </recommendedName>
        <alternativeName>
            <fullName evidence="14">Adenylyltransferase uba4</fullName>
        </alternativeName>
        <alternativeName>
            <fullName evidence="14">Sulfur carrier protein MOCS2A adenylyltransferase</fullName>
        </alternativeName>
    </domain>
    <domain>
        <recommendedName>
            <fullName evidence="14">Molybdopterin-synthase sulfurtransferase</fullName>
            <ecNumber evidence="14">2.8.1.11</ecNumber>
        </recommendedName>
        <alternativeName>
            <fullName evidence="14">Sulfurtransferase uba4</fullName>
        </alternativeName>
        <alternativeName>
            <fullName evidence="14">Sulfur carrier protein MOCS2A sulfurtransferase</fullName>
        </alternativeName>
    </domain>
</protein>
<keyword evidence="9 14" id="KW-0862">Zinc</keyword>
<feature type="binding site" evidence="14">
    <location>
        <begin position="151"/>
        <end position="152"/>
    </location>
    <ligand>
        <name>ATP</name>
        <dbReference type="ChEBI" id="CHEBI:30616"/>
    </ligand>
</feature>
<comment type="function">
    <text evidence="13">Plays a central role in 2-thiolation of mcm(5)S(2)U at tRNA wobble positions of cytosolic tRNA(Lys), tRNA(Glu) and tRNA(Gln). Also essential during biosynthesis of the molybdenum cofactor. Acts by mediating the C-terminal thiocarboxylation of sulfur carriers urm1 and mocs2a. Its N-terminus first activates urm1 and mocs2a as acyl-adenylates (-COAMP), then the persulfide sulfur on the catalytic cysteine is transferred to urm1 and mocs2a to form thiocarboxylation (-COSH) of their C-terminus. The reaction probably involves hydrogen sulfide that is generated from the persulfide intermediate and that acts as a nucleophile towards urm1 and mocs2a. Subsequently, a transient disulfide bond is formed. Does not use thiosulfate as sulfur donor; nfs1 probably acting as a sulfur donor for thiocarboxylation reactions.</text>
</comment>
<dbReference type="AlphaFoldDB" id="A0A8S8ZXT9"/>
<feature type="binding site" evidence="14">
    <location>
        <position position="62"/>
    </location>
    <ligand>
        <name>ATP</name>
        <dbReference type="ChEBI" id="CHEBI:30616"/>
    </ligand>
</feature>
<comment type="cofactor">
    <cofactor evidence="14">
        <name>Zn(2+)</name>
        <dbReference type="ChEBI" id="CHEBI:29105"/>
    </cofactor>
    <text evidence="14">Binds 1 zinc ion per subunit.</text>
</comment>
<comment type="pathway">
    <text evidence="14">tRNA modification; 5-methoxycarbonylmethyl-2-thiouridine-tRNA biosynthesis.</text>
</comment>
<evidence type="ECO:0000256" key="13">
    <source>
        <dbReference type="ARBA" id="ARBA00043893"/>
    </source>
</evidence>
<dbReference type="SUPFAM" id="SSF52821">
    <property type="entry name" value="Rhodanese/Cell cycle control phosphatase"/>
    <property type="match status" value="1"/>
</dbReference>
<proteinExistence type="inferred from homology"/>
<evidence type="ECO:0000259" key="16">
    <source>
        <dbReference type="PROSITE" id="PS50206"/>
    </source>
</evidence>
<evidence type="ECO:0000256" key="4">
    <source>
        <dbReference type="ARBA" id="ARBA00022694"/>
    </source>
</evidence>
<keyword evidence="5" id="KW-0548">Nucleotidyltransferase</keyword>
<dbReference type="GO" id="GO:0042292">
    <property type="term" value="F:URM1 activating enzyme activity"/>
    <property type="evidence" value="ECO:0007669"/>
    <property type="project" value="EnsemblFungi"/>
</dbReference>
<feature type="binding site" evidence="14">
    <location>
        <position position="107"/>
    </location>
    <ligand>
        <name>ATP</name>
        <dbReference type="ChEBI" id="CHEBI:30616"/>
    </ligand>
</feature>
<evidence type="ECO:0000256" key="3">
    <source>
        <dbReference type="ARBA" id="ARBA00022679"/>
    </source>
</evidence>
<keyword evidence="11 14" id="KW-0501">Molybdenum cofactor biosynthesis</keyword>
<accession>A0A8S8ZXT9</accession>
<evidence type="ECO:0000256" key="2">
    <source>
        <dbReference type="ARBA" id="ARBA00022490"/>
    </source>
</evidence>
<gene>
    <name evidence="14" type="primary">uba4</name>
    <name evidence="14" type="synonym">cnxF</name>
    <name evidence="17" type="ORF">SMACR_01421</name>
</gene>
<feature type="active site" description="Glycyl thioester intermediate; for adenylyltransferase activity" evidence="14">
    <location>
        <position position="220"/>
    </location>
</feature>
<feature type="binding site" evidence="14">
    <location>
        <position position="203"/>
    </location>
    <ligand>
        <name>Zn(2+)</name>
        <dbReference type="ChEBI" id="CHEBI:29105"/>
    </ligand>
</feature>
<sequence length="472" mass="50493">MQNGDTNTDQNGSGSSVPRDTSRPLTEEELDRYSRQMIVPGMGKEAQLRLLNAKVLIIGAGGLGCPAAQYIAGAGIGTIGLVDGDIVERSNLHRQVGHATSRIGQPKVLSLITHLKGLNPLPNYVAHTCHISPLNAANLIAQYDLILDCTDNPATRYLISDVCVLLEKPLVSAASVQTSGQIIVLNCPPTPQGLLEGGPYPPCYRCCFKKPPPANAQLSCGEAGILGPVVGLMGVAQAGEAIKILASGLHVPSTTPPKAPVEPTLLLYSYSLTSFLSPFTFRALKMAPRKKSCFACGEGSKGRLTLEGVKRGEPNYEFFCGLSSGPKQHVLSEEDRITPKEFVERVQQGKDGNSGKGKYVVLDTREKEHFSFGSIAGAVNVPFGKLLSKAAQIKRGGETPQVGDILPPEVKIEEGKEDVPIYVVCRRGLDSQEAVEKLKEMGLDNGGKRKIVDIAGGMKAWKEQVDPSFPYL</sequence>
<dbReference type="Proteomes" id="UP000433876">
    <property type="component" value="Unassembled WGS sequence"/>
</dbReference>
<dbReference type="InterPro" id="IPR028885">
    <property type="entry name" value="MOCS3/Uba4"/>
</dbReference>
<comment type="function">
    <text evidence="14">Plays a central role in 2-thiolation of mcm(5)S(2)U at tRNA wobble positions of cytosolic tRNA(Lys), tRNA(Glu) and tRNA(Gln). Also essential during biosynthesis of the molybdenum cofactor. Acts by mediating the C-terminal thiocarboxylation of sulfur carriers urm1 and MOCS2A. Its N-terminus first activates urm1 and MOCS2A as acyl-adenylates (-COAMP), then the persulfide sulfur on the catalytic cysteine is transferred to urm1 and MOCS2A to form thiocarboxylation (-COSH) of their C-terminus. The reaction probably involves hydrogen sulfide that is generated from the persulfide intermediate and that acts as nucleophile towards urm1 and MOCS2A. Subsequently, a transient disulfide bond is formed. Does not use thiosulfate as sulfur donor; nfs1 probably acting as a sulfur donor for thiocarboxylation reactions.</text>
</comment>
<evidence type="ECO:0000256" key="6">
    <source>
        <dbReference type="ARBA" id="ARBA00022723"/>
    </source>
</evidence>
<dbReference type="GO" id="GO:0006777">
    <property type="term" value="P:Mo-molybdopterin cofactor biosynthetic process"/>
    <property type="evidence" value="ECO:0007669"/>
    <property type="project" value="UniProtKB-UniRule"/>
</dbReference>
<dbReference type="GO" id="GO:0034599">
    <property type="term" value="P:cellular response to oxidative stress"/>
    <property type="evidence" value="ECO:0007669"/>
    <property type="project" value="EnsemblFungi"/>
</dbReference>
<evidence type="ECO:0000313" key="18">
    <source>
        <dbReference type="Proteomes" id="UP000433876"/>
    </source>
</evidence>
<feature type="binding site" evidence="14">
    <location>
        <position position="293"/>
    </location>
    <ligand>
        <name>Zn(2+)</name>
        <dbReference type="ChEBI" id="CHEBI:29105"/>
    </ligand>
</feature>
<keyword evidence="12 14" id="KW-0511">Multifunctional enzyme</keyword>
<dbReference type="GO" id="GO:0005829">
    <property type="term" value="C:cytosol"/>
    <property type="evidence" value="ECO:0007669"/>
    <property type="project" value="UniProtKB-SubCell"/>
</dbReference>
<keyword evidence="6 14" id="KW-0479">Metal-binding</keyword>
<comment type="pathway">
    <text evidence="14">Cofactor biosynthesis; molybdopterin biosynthesis.</text>
</comment>
<dbReference type="GO" id="GO:0061605">
    <property type="term" value="F:molybdopterin-synthase adenylyltransferase activity"/>
    <property type="evidence" value="ECO:0007669"/>
    <property type="project" value="UniProtKB-EC"/>
</dbReference>
<feature type="binding site" evidence="14">
    <location>
        <position position="296"/>
    </location>
    <ligand>
        <name>Zn(2+)</name>
        <dbReference type="ChEBI" id="CHEBI:29105"/>
    </ligand>
</feature>
<dbReference type="Gene3D" id="3.40.50.720">
    <property type="entry name" value="NAD(P)-binding Rossmann-like Domain"/>
    <property type="match status" value="1"/>
</dbReference>
<evidence type="ECO:0000256" key="8">
    <source>
        <dbReference type="ARBA" id="ARBA00022786"/>
    </source>
</evidence>
<dbReference type="Pfam" id="PF00581">
    <property type="entry name" value="Rhodanese"/>
    <property type="match status" value="1"/>
</dbReference>
<dbReference type="InterPro" id="IPR001763">
    <property type="entry name" value="Rhodanese-like_dom"/>
</dbReference>
<evidence type="ECO:0000313" key="17">
    <source>
        <dbReference type="EMBL" id="KAA8633062.1"/>
    </source>
</evidence>
<keyword evidence="8" id="KW-0833">Ubl conjugation pathway</keyword>
<evidence type="ECO:0000256" key="5">
    <source>
        <dbReference type="ARBA" id="ARBA00022695"/>
    </source>
</evidence>
<dbReference type="Gene3D" id="3.40.250.10">
    <property type="entry name" value="Rhodanese-like domain"/>
    <property type="match status" value="1"/>
</dbReference>
<reference evidence="17 18" key="1">
    <citation type="submission" date="2017-07" db="EMBL/GenBank/DDBJ databases">
        <title>Genome sequence of the Sordaria macrospora wild type strain R19027.</title>
        <authorList>
            <person name="Nowrousian M."/>
            <person name="Teichert I."/>
            <person name="Kueck U."/>
        </authorList>
    </citation>
    <scope>NUCLEOTIDE SEQUENCE [LARGE SCALE GENOMIC DNA]</scope>
    <source>
        <strain evidence="17 18">R19027</strain>
        <tissue evidence="17">Mycelium</tissue>
    </source>
</reference>
<dbReference type="SUPFAM" id="SSF69572">
    <property type="entry name" value="Activating enzymes of the ubiquitin-like proteins"/>
    <property type="match status" value="1"/>
</dbReference>
<comment type="subcellular location">
    <subcellularLocation>
        <location evidence="1">Cytoplasm</location>
        <location evidence="1">Cytosol</location>
    </subcellularLocation>
</comment>
<dbReference type="GO" id="GO:0004792">
    <property type="term" value="F:thiosulfate-cyanide sulfurtransferase activity"/>
    <property type="evidence" value="ECO:0007669"/>
    <property type="project" value="EnsemblFungi"/>
</dbReference>
<dbReference type="OMA" id="WATEVDQ"/>
<dbReference type="GO" id="GO:0001403">
    <property type="term" value="P:invasive growth in response to glucose limitation"/>
    <property type="evidence" value="ECO:0007669"/>
    <property type="project" value="EnsemblFungi"/>
</dbReference>
<evidence type="ECO:0000256" key="14">
    <source>
        <dbReference type="HAMAP-Rule" id="MF_03049"/>
    </source>
</evidence>
<feature type="binding site" evidence="14">
    <location>
        <begin position="90"/>
        <end position="94"/>
    </location>
    <ligand>
        <name>ATP</name>
        <dbReference type="ChEBI" id="CHEBI:30616"/>
    </ligand>
</feature>
<dbReference type="GO" id="GO:0032447">
    <property type="term" value="P:protein urmylation"/>
    <property type="evidence" value="ECO:0007669"/>
    <property type="project" value="EnsemblFungi"/>
</dbReference>
<dbReference type="GO" id="GO:0046872">
    <property type="term" value="F:metal ion binding"/>
    <property type="evidence" value="ECO:0007669"/>
    <property type="project" value="UniProtKB-KW"/>
</dbReference>
<evidence type="ECO:0000256" key="11">
    <source>
        <dbReference type="ARBA" id="ARBA00023150"/>
    </source>
</evidence>
<organism evidence="17 18">
    <name type="scientific">Sordaria macrospora</name>
    <dbReference type="NCBI Taxonomy" id="5147"/>
    <lineage>
        <taxon>Eukaryota</taxon>
        <taxon>Fungi</taxon>
        <taxon>Dikarya</taxon>
        <taxon>Ascomycota</taxon>
        <taxon>Pezizomycotina</taxon>
        <taxon>Sordariomycetes</taxon>
        <taxon>Sordariomycetidae</taxon>
        <taxon>Sordariales</taxon>
        <taxon>Sordariaceae</taxon>
        <taxon>Sordaria</taxon>
    </lineage>
</organism>
<keyword evidence="3 14" id="KW-0808">Transferase</keyword>
<feature type="binding site" evidence="14">
    <location>
        <position position="206"/>
    </location>
    <ligand>
        <name>Zn(2+)</name>
        <dbReference type="ChEBI" id="CHEBI:29105"/>
    </ligand>
</feature>
<keyword evidence="10 14" id="KW-0067">ATP-binding</keyword>
<dbReference type="EC" id="2.8.1.11" evidence="14"/>
<name>A0A8S8ZXT9_SORMA</name>
<comment type="catalytic activity">
    <reaction evidence="14">
        <text>[molybdopterin-synthase sulfur-carrier protein]-C-terminal Gly-Gly-AMP + S-sulfanyl-L-cysteinyl-[cysteine desulfurase] + AH2 = [molybdopterin-synthase sulfur-carrier protein]-C-terminal-Gly-aminoethanethioate + L-cysteinyl-[cysteine desulfurase] + A + AMP + 2 H(+)</text>
        <dbReference type="Rhea" id="RHEA:48612"/>
        <dbReference type="Rhea" id="RHEA-COMP:12157"/>
        <dbReference type="Rhea" id="RHEA-COMP:12158"/>
        <dbReference type="Rhea" id="RHEA-COMP:12159"/>
        <dbReference type="Rhea" id="RHEA-COMP:19907"/>
        <dbReference type="ChEBI" id="CHEBI:13193"/>
        <dbReference type="ChEBI" id="CHEBI:15378"/>
        <dbReference type="ChEBI" id="CHEBI:17499"/>
        <dbReference type="ChEBI" id="CHEBI:29950"/>
        <dbReference type="ChEBI" id="CHEBI:61963"/>
        <dbReference type="ChEBI" id="CHEBI:90618"/>
        <dbReference type="ChEBI" id="CHEBI:232372"/>
        <dbReference type="ChEBI" id="CHEBI:456215"/>
        <dbReference type="EC" id="2.8.1.11"/>
    </reaction>
</comment>
<evidence type="ECO:0000256" key="10">
    <source>
        <dbReference type="ARBA" id="ARBA00022840"/>
    </source>
</evidence>
<dbReference type="InterPro" id="IPR045886">
    <property type="entry name" value="ThiF/MoeB/HesA"/>
</dbReference>
<dbReference type="GO" id="GO:0042802">
    <property type="term" value="F:identical protein binding"/>
    <property type="evidence" value="ECO:0007669"/>
    <property type="project" value="EnsemblFungi"/>
</dbReference>
<dbReference type="PANTHER" id="PTHR10953:SF102">
    <property type="entry name" value="ADENYLYLTRANSFERASE AND SULFURTRANSFERASE MOCS3"/>
    <property type="match status" value="1"/>
</dbReference>
<feature type="active site" description="Cysteine persulfide intermediate; for sulfurtransferase activity" evidence="14">
    <location>
        <position position="425"/>
    </location>
</feature>
<evidence type="ECO:0000256" key="15">
    <source>
        <dbReference type="SAM" id="MobiDB-lite"/>
    </source>
</evidence>
<feature type="domain" description="Rhodanese" evidence="16">
    <location>
        <begin position="355"/>
        <end position="470"/>
    </location>
</feature>
<keyword evidence="2 14" id="KW-0963">Cytoplasm</keyword>
<dbReference type="VEuPathDB" id="FungiDB:SMAC_01421"/>
<comment type="catalytic activity">
    <reaction evidence="14">
        <text>[molybdopterin-synthase sulfur-carrier protein]-C-terminal Gly-Gly + ATP + H(+) = [molybdopterin-synthase sulfur-carrier protein]-C-terminal Gly-Gly-AMP + diphosphate</text>
        <dbReference type="Rhea" id="RHEA:43616"/>
        <dbReference type="Rhea" id="RHEA-COMP:12159"/>
        <dbReference type="Rhea" id="RHEA-COMP:12202"/>
        <dbReference type="ChEBI" id="CHEBI:15378"/>
        <dbReference type="ChEBI" id="CHEBI:30616"/>
        <dbReference type="ChEBI" id="CHEBI:33019"/>
        <dbReference type="ChEBI" id="CHEBI:90618"/>
        <dbReference type="ChEBI" id="CHEBI:90778"/>
        <dbReference type="EC" id="2.7.7.80"/>
    </reaction>
</comment>
<dbReference type="Pfam" id="PF00899">
    <property type="entry name" value="ThiF"/>
    <property type="match status" value="1"/>
</dbReference>
<dbReference type="InterPro" id="IPR000594">
    <property type="entry name" value="ThiF_NAD_FAD-bd"/>
</dbReference>
<comment type="caution">
    <text evidence="17">The sequence shown here is derived from an EMBL/GenBank/DDBJ whole genome shotgun (WGS) entry which is preliminary data.</text>
</comment>
<evidence type="ECO:0000256" key="9">
    <source>
        <dbReference type="ARBA" id="ARBA00022833"/>
    </source>
</evidence>
<dbReference type="SMART" id="SM00450">
    <property type="entry name" value="RHOD"/>
    <property type="match status" value="1"/>
</dbReference>